<keyword evidence="8 13" id="KW-0812">Transmembrane</keyword>
<dbReference type="EMBL" id="CP006745">
    <property type="protein sequence ID" value="AHC73522.1"/>
    <property type="molecule type" value="Genomic_DNA"/>
</dbReference>
<evidence type="ECO:0000256" key="3">
    <source>
        <dbReference type="ARBA" id="ARBA00010544"/>
    </source>
</evidence>
<dbReference type="PANTHER" id="PTHR30070">
    <property type="entry name" value="HEME EXPORTER PROTEIN B"/>
    <property type="match status" value="1"/>
</dbReference>
<keyword evidence="10 13" id="KW-1133">Transmembrane helix</keyword>
<keyword evidence="6 12" id="KW-1003">Cell membrane</keyword>
<dbReference type="Pfam" id="PF03379">
    <property type="entry name" value="CcmB"/>
    <property type="match status" value="1"/>
</dbReference>
<dbReference type="NCBIfam" id="TIGR01190">
    <property type="entry name" value="ccmB"/>
    <property type="match status" value="1"/>
</dbReference>
<feature type="transmembrane region" description="Helical" evidence="13">
    <location>
        <begin position="106"/>
        <end position="126"/>
    </location>
</feature>
<dbReference type="InterPro" id="IPR026031">
    <property type="entry name" value="Cyt_c_CcmB_bac"/>
</dbReference>
<evidence type="ECO:0000256" key="10">
    <source>
        <dbReference type="ARBA" id="ARBA00022989"/>
    </source>
</evidence>
<evidence type="ECO:0000313" key="15">
    <source>
        <dbReference type="Proteomes" id="UP000018700"/>
    </source>
</evidence>
<protein>
    <recommendedName>
        <fullName evidence="4 12">Heme exporter protein B</fullName>
    </recommendedName>
</protein>
<dbReference type="PIRSF" id="PIRSF002764">
    <property type="entry name" value="CcmB"/>
    <property type="match status" value="1"/>
</dbReference>
<dbReference type="InterPro" id="IPR003544">
    <property type="entry name" value="Cyt_c_biogenesis_CcmB"/>
</dbReference>
<dbReference type="STRING" id="1401328.P856_295"/>
<keyword evidence="7 12" id="KW-0997">Cell inner membrane</keyword>
<feature type="transmembrane region" description="Helical" evidence="13">
    <location>
        <begin position="53"/>
        <end position="70"/>
    </location>
</feature>
<dbReference type="eggNOG" id="COG2386">
    <property type="taxonomic scope" value="Bacteria"/>
</dbReference>
<keyword evidence="11 12" id="KW-0472">Membrane</keyword>
<evidence type="ECO:0000256" key="9">
    <source>
        <dbReference type="ARBA" id="ARBA00022748"/>
    </source>
</evidence>
<comment type="similarity">
    <text evidence="3 12">Belongs to the CcmB/CycW/HelB family.</text>
</comment>
<evidence type="ECO:0000256" key="2">
    <source>
        <dbReference type="ARBA" id="ARBA00004429"/>
    </source>
</evidence>
<evidence type="ECO:0000256" key="11">
    <source>
        <dbReference type="ARBA" id="ARBA00023136"/>
    </source>
</evidence>
<dbReference type="PANTHER" id="PTHR30070:SF1">
    <property type="entry name" value="CYTOCHROME C BIOGENESIS B-RELATED"/>
    <property type="match status" value="1"/>
</dbReference>
<gene>
    <name evidence="14" type="primary">ccmB</name>
    <name evidence="14" type="ORF">P856_295</name>
</gene>
<reference evidence="14 15" key="1">
    <citation type="journal article" date="2013" name="PLoS ONE">
        <title>Bacterial endosymbiosis in a chordate host: long-term co-evolution and conservation of secondary metabolism.</title>
        <authorList>
            <person name="Kwan J.C."/>
            <person name="Schmidt E.W."/>
        </authorList>
    </citation>
    <scope>NUCLEOTIDE SEQUENCE [LARGE SCALE GENOMIC DNA]</scope>
    <source>
        <strain evidence="15">faulkneri L5</strain>
    </source>
</reference>
<name>V9TTM8_9PROT</name>
<keyword evidence="15" id="KW-1185">Reference proteome</keyword>
<evidence type="ECO:0000313" key="14">
    <source>
        <dbReference type="EMBL" id="AHC73522.1"/>
    </source>
</evidence>
<feature type="transmembrane region" description="Helical" evidence="13">
    <location>
        <begin position="27"/>
        <end position="46"/>
    </location>
</feature>
<evidence type="ECO:0000256" key="5">
    <source>
        <dbReference type="ARBA" id="ARBA00022448"/>
    </source>
</evidence>
<dbReference type="PRINTS" id="PR01414">
    <property type="entry name" value="CCMBBIOGNSIS"/>
</dbReference>
<evidence type="ECO:0000256" key="1">
    <source>
        <dbReference type="ARBA" id="ARBA00002442"/>
    </source>
</evidence>
<dbReference type="GO" id="GO:0017004">
    <property type="term" value="P:cytochrome complex assembly"/>
    <property type="evidence" value="ECO:0007669"/>
    <property type="project" value="UniProtKB-KW"/>
</dbReference>
<dbReference type="GO" id="GO:0015232">
    <property type="term" value="F:heme transmembrane transporter activity"/>
    <property type="evidence" value="ECO:0007669"/>
    <property type="project" value="InterPro"/>
</dbReference>
<keyword evidence="5 12" id="KW-0813">Transport</keyword>
<feature type="transmembrane region" description="Helical" evidence="13">
    <location>
        <begin position="196"/>
        <end position="219"/>
    </location>
</feature>
<comment type="subcellular location">
    <subcellularLocation>
        <location evidence="2">Cell inner membrane</location>
        <topology evidence="2">Multi-pass membrane protein</topology>
    </subcellularLocation>
</comment>
<evidence type="ECO:0000256" key="4">
    <source>
        <dbReference type="ARBA" id="ARBA00016452"/>
    </source>
</evidence>
<evidence type="ECO:0000256" key="13">
    <source>
        <dbReference type="SAM" id="Phobius"/>
    </source>
</evidence>
<dbReference type="HOGENOM" id="CLU_079069_1_0_5"/>
<organism evidence="14 15">
    <name type="scientific">Candidatus Endolissoclinum faulkneri L5</name>
    <dbReference type="NCBI Taxonomy" id="1401328"/>
    <lineage>
        <taxon>Bacteria</taxon>
        <taxon>Pseudomonadati</taxon>
        <taxon>Pseudomonadota</taxon>
        <taxon>Alphaproteobacteria</taxon>
        <taxon>Rhodospirillales</taxon>
        <taxon>Rhodospirillaceae</taxon>
        <taxon>Candidatus Endolissoclinum</taxon>
    </lineage>
</organism>
<dbReference type="Proteomes" id="UP000018700">
    <property type="component" value="Chromosome"/>
</dbReference>
<sequence>MRTVALFLAVIIRDLQLAKRHGTDIAMTLAFFVLVVALFPLGLSSAPVLLSKIAPAVLWVTVLLSAMLSFDQLFQKDYEDGWLEQLIFSGLPLSMLVLAKACAHWLITGLPMLLLAPLLAVGLNLPSKSYPITIFTMLLGTPVISLFGTLGAALVISARRPGLLITIIVLPLLIPVLIFAVSAIEATGDWSAIRVRLLFLGAILSAAIPLVGIAASNVLRQSLE</sequence>
<dbReference type="AlphaFoldDB" id="V9TTM8"/>
<dbReference type="GO" id="GO:1903607">
    <property type="term" value="P:cytochrome c biosynthetic process"/>
    <property type="evidence" value="ECO:0007669"/>
    <property type="project" value="TreeGrafter"/>
</dbReference>
<dbReference type="GO" id="GO:0005886">
    <property type="term" value="C:plasma membrane"/>
    <property type="evidence" value="ECO:0007669"/>
    <property type="project" value="UniProtKB-SubCell"/>
</dbReference>
<evidence type="ECO:0000256" key="7">
    <source>
        <dbReference type="ARBA" id="ARBA00022519"/>
    </source>
</evidence>
<comment type="function">
    <text evidence="1 12">Required for the export of heme to the periplasm for the biogenesis of c-type cytochromes.</text>
</comment>
<proteinExistence type="inferred from homology"/>
<evidence type="ECO:0000256" key="6">
    <source>
        <dbReference type="ARBA" id="ARBA00022475"/>
    </source>
</evidence>
<dbReference type="KEGG" id="efk:P856_295"/>
<accession>V9TTM8</accession>
<feature type="transmembrane region" description="Helical" evidence="13">
    <location>
        <begin position="163"/>
        <end position="184"/>
    </location>
</feature>
<evidence type="ECO:0000256" key="12">
    <source>
        <dbReference type="PIRNR" id="PIRNR002764"/>
    </source>
</evidence>
<evidence type="ECO:0000256" key="8">
    <source>
        <dbReference type="ARBA" id="ARBA00022692"/>
    </source>
</evidence>
<feature type="transmembrane region" description="Helical" evidence="13">
    <location>
        <begin position="132"/>
        <end position="156"/>
    </location>
</feature>
<keyword evidence="9 12" id="KW-0201">Cytochrome c-type biogenesis</keyword>